<dbReference type="InterPro" id="IPR017853">
    <property type="entry name" value="GH"/>
</dbReference>
<dbReference type="InterPro" id="IPR006103">
    <property type="entry name" value="Glyco_hydro_2_cat"/>
</dbReference>
<dbReference type="NCBIfam" id="NF041462">
    <property type="entry name" value="GalA"/>
    <property type="match status" value="1"/>
</dbReference>
<sequence length="773" mass="87148">MDTDWKFHLGSANDPTKDFNYGIANLFAKTGKITKSAVDENFNDSDWTKIQLPHDWAVSLPITFNNNEDILAHGYRPVGGLYPENSIGWYRKSFDVNTADSGKQFSLQFDGIFRDSKVWVNGIYLGGDFSGYLGQNYRIADFLHFNKPNEIVVRVDATQFEGWFYEGAGINRHVWLEETNNLAINLDKYFTYNKTENNLSKINVEISIKNLNTTAQTGQIITELKSRDGKILTSTSNDFKVEDNNGTIVKQELSIQDAHLWDIDNPYLYRLHSYIFVNGTTIDETTTKIGIRNIEITPDKGLLLNGKSVKVKGTNDHQEHAGVGSALPDALQYYRVTLLKQMGSNALRTSHAAVAPELLEACDSLGMLVLDEQRLLNSGLEYNQQFKRLIERDRNHPSVFLWSIGNEENAIQTNSTGKRIAQTLIADQKKWDPTRTSTYAADLANVFDGVNQIIPVRGFNYRVDAVIPYHNDHPSQPTIGTEMGSTVMTRGEYKMDTAHAYVLDQDSIHPWWASTAEHWWKTVADKQWMTGGFIWTGFDYRGEPTPFEWPNVNSHFGVMDLCGFPKNIYYYYKSWWSDEPVLHIGQKWNYTGQEGKPVNVWVYSNASVVELYLNNKSLGKKSMPKNGHLEWNVPYKPGTLKAVATINGKKIEDKIVTSGPTEDLSFTLSKKILNADGQDVIAINIEAKDKNGNVVLDAKDPLKFALEGDGTLVGFGNGNPSDHAPEVGINNQGSRNLFNGYAQVIIKSGKTKENLKLKITLNNKTFVQEIEQK</sequence>
<dbReference type="Pfam" id="PF00703">
    <property type="entry name" value="Glyco_hydro_2"/>
    <property type="match status" value="1"/>
</dbReference>
<comment type="similarity">
    <text evidence="1">Belongs to the glycosyl hydrolase 2 family.</text>
</comment>
<proteinExistence type="inferred from homology"/>
<name>A0A5P2GGS5_9BACT</name>
<evidence type="ECO:0000256" key="3">
    <source>
        <dbReference type="ARBA" id="ARBA00023295"/>
    </source>
</evidence>
<organism evidence="9 10">
    <name type="scientific">Rhizosphaericola mali</name>
    <dbReference type="NCBI Taxonomy" id="2545455"/>
    <lineage>
        <taxon>Bacteria</taxon>
        <taxon>Pseudomonadati</taxon>
        <taxon>Bacteroidota</taxon>
        <taxon>Chitinophagia</taxon>
        <taxon>Chitinophagales</taxon>
        <taxon>Chitinophagaceae</taxon>
        <taxon>Rhizosphaericola</taxon>
    </lineage>
</organism>
<dbReference type="Pfam" id="PF18565">
    <property type="entry name" value="Glyco_hydro2_C5"/>
    <property type="match status" value="1"/>
</dbReference>
<dbReference type="InterPro" id="IPR032311">
    <property type="entry name" value="DUF4982"/>
</dbReference>
<protein>
    <submittedName>
        <fullName evidence="9">Glycoside hydrolase family 2 protein</fullName>
    </submittedName>
</protein>
<dbReference type="InterPro" id="IPR006102">
    <property type="entry name" value="Ig-like_GH2"/>
</dbReference>
<dbReference type="InterPro" id="IPR023232">
    <property type="entry name" value="Glyco_hydro_2_AS"/>
</dbReference>
<evidence type="ECO:0000256" key="1">
    <source>
        <dbReference type="ARBA" id="ARBA00007401"/>
    </source>
</evidence>
<dbReference type="OrthoDB" id="9801077at2"/>
<dbReference type="SUPFAM" id="SSF49303">
    <property type="entry name" value="beta-Galactosidase/glucuronidase domain"/>
    <property type="match status" value="1"/>
</dbReference>
<evidence type="ECO:0000259" key="8">
    <source>
        <dbReference type="Pfam" id="PF18565"/>
    </source>
</evidence>
<feature type="domain" description="DUF4982" evidence="7">
    <location>
        <begin position="595"/>
        <end position="651"/>
    </location>
</feature>
<dbReference type="Gene3D" id="2.60.40.10">
    <property type="entry name" value="Immunoglobulins"/>
    <property type="match status" value="3"/>
</dbReference>
<feature type="domain" description="Glycoside hydrolase family 2 immunoglobulin-like beta-sandwich" evidence="4">
    <location>
        <begin position="188"/>
        <end position="292"/>
    </location>
</feature>
<dbReference type="InterPro" id="IPR048230">
    <property type="entry name" value="GalA-like"/>
</dbReference>
<evidence type="ECO:0000259" key="4">
    <source>
        <dbReference type="Pfam" id="PF00703"/>
    </source>
</evidence>
<feature type="domain" description="Glycoside hydrolase family 2" evidence="8">
    <location>
        <begin position="665"/>
        <end position="760"/>
    </location>
</feature>
<evidence type="ECO:0000313" key="10">
    <source>
        <dbReference type="Proteomes" id="UP000292424"/>
    </source>
</evidence>
<dbReference type="AlphaFoldDB" id="A0A5P2GGS5"/>
<evidence type="ECO:0000313" key="9">
    <source>
        <dbReference type="EMBL" id="QES90961.1"/>
    </source>
</evidence>
<keyword evidence="3" id="KW-0326">Glycosidase</keyword>
<dbReference type="PANTHER" id="PTHR42732:SF1">
    <property type="entry name" value="BETA-MANNOSIDASE"/>
    <property type="match status" value="1"/>
</dbReference>
<dbReference type="InterPro" id="IPR036156">
    <property type="entry name" value="Beta-gal/glucu_dom_sf"/>
</dbReference>
<dbReference type="KEGG" id="arac:E0W69_010690"/>
<evidence type="ECO:0000259" key="5">
    <source>
        <dbReference type="Pfam" id="PF02836"/>
    </source>
</evidence>
<dbReference type="SUPFAM" id="SSF51445">
    <property type="entry name" value="(Trans)glycosidases"/>
    <property type="match status" value="1"/>
</dbReference>
<dbReference type="InterPro" id="IPR006104">
    <property type="entry name" value="Glyco_hydro_2_N"/>
</dbReference>
<dbReference type="Gene3D" id="3.20.20.80">
    <property type="entry name" value="Glycosidases"/>
    <property type="match status" value="1"/>
</dbReference>
<dbReference type="PRINTS" id="PR00132">
    <property type="entry name" value="GLHYDRLASE2"/>
</dbReference>
<dbReference type="InterPro" id="IPR051913">
    <property type="entry name" value="GH2_Domain-Containing"/>
</dbReference>
<dbReference type="PANTHER" id="PTHR42732">
    <property type="entry name" value="BETA-GALACTOSIDASE"/>
    <property type="match status" value="1"/>
</dbReference>
<dbReference type="InterPro" id="IPR008979">
    <property type="entry name" value="Galactose-bd-like_sf"/>
</dbReference>
<dbReference type="SUPFAM" id="SSF49785">
    <property type="entry name" value="Galactose-binding domain-like"/>
    <property type="match status" value="1"/>
</dbReference>
<dbReference type="InterPro" id="IPR013783">
    <property type="entry name" value="Ig-like_fold"/>
</dbReference>
<dbReference type="Pfam" id="PF16355">
    <property type="entry name" value="DUF4982"/>
    <property type="match status" value="1"/>
</dbReference>
<dbReference type="PROSITE" id="PS00608">
    <property type="entry name" value="GLYCOSYL_HYDROL_F2_2"/>
    <property type="match status" value="1"/>
</dbReference>
<dbReference type="InterPro" id="IPR040605">
    <property type="entry name" value="Glyco_hydro2_dom5"/>
</dbReference>
<evidence type="ECO:0000259" key="6">
    <source>
        <dbReference type="Pfam" id="PF02837"/>
    </source>
</evidence>
<feature type="domain" description="Glycosyl hydrolases family 2 sugar binding" evidence="6">
    <location>
        <begin position="41"/>
        <end position="157"/>
    </location>
</feature>
<accession>A0A5P2GGS5</accession>
<evidence type="ECO:0000259" key="7">
    <source>
        <dbReference type="Pfam" id="PF16355"/>
    </source>
</evidence>
<dbReference type="InterPro" id="IPR006101">
    <property type="entry name" value="Glyco_hydro_2"/>
</dbReference>
<keyword evidence="10" id="KW-1185">Reference proteome</keyword>
<dbReference type="Proteomes" id="UP000292424">
    <property type="component" value="Chromosome"/>
</dbReference>
<keyword evidence="2 9" id="KW-0378">Hydrolase</keyword>
<feature type="domain" description="Glycoside hydrolase family 2 catalytic" evidence="5">
    <location>
        <begin position="383"/>
        <end position="525"/>
    </location>
</feature>
<dbReference type="Pfam" id="PF02837">
    <property type="entry name" value="Glyco_hydro_2_N"/>
    <property type="match status" value="1"/>
</dbReference>
<dbReference type="GO" id="GO:0004553">
    <property type="term" value="F:hydrolase activity, hydrolyzing O-glycosyl compounds"/>
    <property type="evidence" value="ECO:0007669"/>
    <property type="project" value="InterPro"/>
</dbReference>
<dbReference type="Pfam" id="PF02836">
    <property type="entry name" value="Glyco_hydro_2_C"/>
    <property type="match status" value="2"/>
</dbReference>
<dbReference type="GO" id="GO:0005975">
    <property type="term" value="P:carbohydrate metabolic process"/>
    <property type="evidence" value="ECO:0007669"/>
    <property type="project" value="InterPro"/>
</dbReference>
<dbReference type="Gene3D" id="2.60.120.260">
    <property type="entry name" value="Galactose-binding domain-like"/>
    <property type="match status" value="1"/>
</dbReference>
<reference evidence="9 10" key="1">
    <citation type="submission" date="2019-09" db="EMBL/GenBank/DDBJ databases">
        <title>Complete genome sequence of Arachidicoccus sp. B3-10 isolated from apple orchard soil.</title>
        <authorList>
            <person name="Kim H.S."/>
            <person name="Han K.-I."/>
            <person name="Suh M.K."/>
            <person name="Lee K.C."/>
            <person name="Eom M.K."/>
            <person name="Kim J.-S."/>
            <person name="Kang S.W."/>
            <person name="Sin Y."/>
            <person name="Lee J.-S."/>
        </authorList>
    </citation>
    <scope>NUCLEOTIDE SEQUENCE [LARGE SCALE GENOMIC DNA]</scope>
    <source>
        <strain evidence="9 10">B3-10</strain>
    </source>
</reference>
<gene>
    <name evidence="9" type="ORF">E0W69_010690</name>
</gene>
<dbReference type="EMBL" id="CP044016">
    <property type="protein sequence ID" value="QES90961.1"/>
    <property type="molecule type" value="Genomic_DNA"/>
</dbReference>
<feature type="domain" description="Glycoside hydrolase family 2 catalytic" evidence="5">
    <location>
        <begin position="299"/>
        <end position="380"/>
    </location>
</feature>
<evidence type="ECO:0000256" key="2">
    <source>
        <dbReference type="ARBA" id="ARBA00022801"/>
    </source>
</evidence>